<dbReference type="GO" id="GO:0004312">
    <property type="term" value="F:fatty acid synthase activity"/>
    <property type="evidence" value="ECO:0007669"/>
    <property type="project" value="TreeGrafter"/>
</dbReference>
<evidence type="ECO:0000256" key="4">
    <source>
        <dbReference type="ARBA" id="ARBA00022679"/>
    </source>
</evidence>
<feature type="domain" description="Ketosynthase family 3 (KS3)" evidence="8">
    <location>
        <begin position="1511"/>
        <end position="1935"/>
    </location>
</feature>
<dbReference type="InterPro" id="IPR036736">
    <property type="entry name" value="ACP-like_sf"/>
</dbReference>
<dbReference type="InterPro" id="IPR050091">
    <property type="entry name" value="PKS_NRPS_Biosynth_Enz"/>
</dbReference>
<evidence type="ECO:0000259" key="8">
    <source>
        <dbReference type="PROSITE" id="PS52004"/>
    </source>
</evidence>
<dbReference type="SMART" id="SM00825">
    <property type="entry name" value="PKS_KS"/>
    <property type="match status" value="2"/>
</dbReference>
<dbReference type="EC" id="2.3.1.94" evidence="9"/>
<dbReference type="Gene3D" id="3.40.47.10">
    <property type="match status" value="2"/>
</dbReference>
<dbReference type="Gene3D" id="3.40.50.1820">
    <property type="entry name" value="alpha/beta hydrolase"/>
    <property type="match status" value="1"/>
</dbReference>
<dbReference type="RefSeq" id="WP_083516503.1">
    <property type="nucleotide sequence ID" value="NZ_CP011502.1"/>
</dbReference>
<dbReference type="InterPro" id="IPR032821">
    <property type="entry name" value="PKS_assoc"/>
</dbReference>
<evidence type="ECO:0000259" key="7">
    <source>
        <dbReference type="PROSITE" id="PS50075"/>
    </source>
</evidence>
<keyword evidence="4 9" id="KW-0808">Transferase</keyword>
<dbReference type="EMBL" id="CP011502">
    <property type="protein sequence ID" value="ALX06076.1"/>
    <property type="molecule type" value="Genomic_DNA"/>
</dbReference>
<dbReference type="GO" id="GO:0006633">
    <property type="term" value="P:fatty acid biosynthetic process"/>
    <property type="evidence" value="ECO:0007669"/>
    <property type="project" value="InterPro"/>
</dbReference>
<reference evidence="9 10" key="1">
    <citation type="journal article" date="1991" name="Int. J. Syst. Bacteriol.">
        <title>Description of the erythromycin-producing bacterium Arthrobacter sp. strain NRRL B-3381 as Aeromicrobium erythreum gen. nov., sp. nov.</title>
        <authorList>
            <person name="Miller E.S."/>
            <person name="Woese C.R."/>
            <person name="Brenner S."/>
        </authorList>
    </citation>
    <scope>NUCLEOTIDE SEQUENCE [LARGE SCALE GENOMIC DNA]</scope>
    <source>
        <strain evidence="9 10">AR18</strain>
    </source>
</reference>
<dbReference type="InterPro" id="IPR054514">
    <property type="entry name" value="RhiE-like_linker"/>
</dbReference>
<dbReference type="InterPro" id="IPR001031">
    <property type="entry name" value="Thioesterase"/>
</dbReference>
<dbReference type="KEGG" id="aer:AERYTH_15910"/>
<feature type="domain" description="Carrier" evidence="7">
    <location>
        <begin position="2857"/>
        <end position="2932"/>
    </location>
</feature>
<dbReference type="InterPro" id="IPR036299">
    <property type="entry name" value="Polyketide_synth_docking_sf"/>
</dbReference>
<dbReference type="InterPro" id="IPR020841">
    <property type="entry name" value="PKS_Beta-ketoAc_synthase_dom"/>
</dbReference>
<protein>
    <submittedName>
        <fullName evidence="9">EryAIII acyl transferase domain in polyketide synthase (PKS)</fullName>
        <ecNumber evidence="9">2.3.1.94</ecNumber>
    </submittedName>
</protein>
<dbReference type="InterPro" id="IPR016035">
    <property type="entry name" value="Acyl_Trfase/lysoPLipase"/>
</dbReference>
<dbReference type="SMART" id="SM00823">
    <property type="entry name" value="PKS_PP"/>
    <property type="match status" value="2"/>
</dbReference>
<dbReference type="CDD" id="cd08952">
    <property type="entry name" value="KR_1_SDR_x"/>
    <property type="match status" value="2"/>
</dbReference>
<name>A0A0U4CTX1_9ACTN</name>
<dbReference type="PROSITE" id="PS52004">
    <property type="entry name" value="KS3_2"/>
    <property type="match status" value="2"/>
</dbReference>
<dbReference type="SMART" id="SM00827">
    <property type="entry name" value="PKS_AT"/>
    <property type="match status" value="2"/>
</dbReference>
<dbReference type="Pfam" id="PF00975">
    <property type="entry name" value="Thioesterase"/>
    <property type="match status" value="1"/>
</dbReference>
<dbReference type="InterPro" id="IPR009081">
    <property type="entry name" value="PP-bd_ACP"/>
</dbReference>
<dbReference type="SMART" id="SM01294">
    <property type="entry name" value="PKS_PP_betabranch"/>
    <property type="match status" value="1"/>
</dbReference>
<dbReference type="Pfam" id="PF02801">
    <property type="entry name" value="Ketoacyl-synt_C"/>
    <property type="match status" value="2"/>
</dbReference>
<dbReference type="InterPro" id="IPR014031">
    <property type="entry name" value="Ketoacyl_synth_C"/>
</dbReference>
<dbReference type="SMART" id="SM00822">
    <property type="entry name" value="PKS_KR"/>
    <property type="match status" value="2"/>
</dbReference>
<dbReference type="InterPro" id="IPR020806">
    <property type="entry name" value="PKS_PP-bd"/>
</dbReference>
<evidence type="ECO:0000256" key="5">
    <source>
        <dbReference type="ARBA" id="ARBA00022737"/>
    </source>
</evidence>
<dbReference type="InterPro" id="IPR057326">
    <property type="entry name" value="KR_dom"/>
</dbReference>
<dbReference type="InterPro" id="IPR036291">
    <property type="entry name" value="NAD(P)-bd_dom_sf"/>
</dbReference>
<dbReference type="InterPro" id="IPR013968">
    <property type="entry name" value="PKS_KR"/>
</dbReference>
<dbReference type="GO" id="GO:0031177">
    <property type="term" value="F:phosphopantetheine binding"/>
    <property type="evidence" value="ECO:0007669"/>
    <property type="project" value="InterPro"/>
</dbReference>
<dbReference type="InterPro" id="IPR016039">
    <property type="entry name" value="Thiolase-like"/>
</dbReference>
<dbReference type="SUPFAM" id="SSF53901">
    <property type="entry name" value="Thiolase-like"/>
    <property type="match status" value="2"/>
</dbReference>
<dbReference type="InterPro" id="IPR001227">
    <property type="entry name" value="Ac_transferase_dom_sf"/>
</dbReference>
<dbReference type="Proteomes" id="UP000067689">
    <property type="component" value="Chromosome"/>
</dbReference>
<feature type="domain" description="Ketosynthase family 3 (KS3)" evidence="8">
    <location>
        <begin position="48"/>
        <end position="459"/>
    </location>
</feature>
<dbReference type="SUPFAM" id="SSF51735">
    <property type="entry name" value="NAD(P)-binding Rossmann-fold domains"/>
    <property type="match status" value="4"/>
</dbReference>
<dbReference type="OrthoDB" id="9808669at2"/>
<comment type="pathway">
    <text evidence="1">Antibiotic biosynthesis.</text>
</comment>
<dbReference type="GO" id="GO:0004315">
    <property type="term" value="F:3-oxoacyl-[acyl-carrier-protein] synthase activity"/>
    <property type="evidence" value="ECO:0007669"/>
    <property type="project" value="InterPro"/>
</dbReference>
<evidence type="ECO:0000256" key="6">
    <source>
        <dbReference type="ARBA" id="ARBA00023315"/>
    </source>
</evidence>
<keyword evidence="10" id="KW-1185">Reference proteome</keyword>
<dbReference type="Gene3D" id="3.30.70.3290">
    <property type="match status" value="2"/>
</dbReference>
<organism evidence="9 10">
    <name type="scientific">Aeromicrobium erythreum</name>
    <dbReference type="NCBI Taxonomy" id="2041"/>
    <lineage>
        <taxon>Bacteria</taxon>
        <taxon>Bacillati</taxon>
        <taxon>Actinomycetota</taxon>
        <taxon>Actinomycetes</taxon>
        <taxon>Propionibacteriales</taxon>
        <taxon>Nocardioidaceae</taxon>
        <taxon>Aeromicrobium</taxon>
    </lineage>
</organism>
<evidence type="ECO:0000256" key="2">
    <source>
        <dbReference type="ARBA" id="ARBA00022450"/>
    </source>
</evidence>
<dbReference type="SMART" id="SM00824">
    <property type="entry name" value="PKS_TE"/>
    <property type="match status" value="1"/>
</dbReference>
<feature type="domain" description="Carrier" evidence="7">
    <location>
        <begin position="1411"/>
        <end position="1486"/>
    </location>
</feature>
<dbReference type="InterPro" id="IPR014030">
    <property type="entry name" value="Ketoacyl_synth_N"/>
</dbReference>
<dbReference type="InterPro" id="IPR014043">
    <property type="entry name" value="Acyl_transferase_dom"/>
</dbReference>
<dbReference type="InterPro" id="IPR029058">
    <property type="entry name" value="AB_hydrolase_fold"/>
</dbReference>
<dbReference type="Pfam" id="PF00109">
    <property type="entry name" value="ketoacyl-synt"/>
    <property type="match status" value="2"/>
</dbReference>
<keyword evidence="3" id="KW-0597">Phosphoprotein</keyword>
<dbReference type="SUPFAM" id="SSF101173">
    <property type="entry name" value="Docking domain B of the erythromycin polyketide synthase (DEBS)"/>
    <property type="match status" value="1"/>
</dbReference>
<dbReference type="Gene3D" id="3.40.366.10">
    <property type="entry name" value="Malonyl-Coenzyme A Acyl Carrier Protein, domain 2"/>
    <property type="match status" value="2"/>
</dbReference>
<dbReference type="SUPFAM" id="SSF55048">
    <property type="entry name" value="Probable ACP-binding domain of malonyl-CoA ACP transacylase"/>
    <property type="match status" value="2"/>
</dbReference>
<keyword evidence="2" id="KW-0596">Phosphopantetheine</keyword>
<keyword evidence="5" id="KW-0677">Repeat</keyword>
<dbReference type="SUPFAM" id="SSF47336">
    <property type="entry name" value="ACP-like"/>
    <property type="match status" value="1"/>
</dbReference>
<dbReference type="CDD" id="cd00833">
    <property type="entry name" value="PKS"/>
    <property type="match status" value="2"/>
</dbReference>
<dbReference type="Pfam" id="PF16197">
    <property type="entry name" value="KAsynt_C_assoc"/>
    <property type="match status" value="1"/>
</dbReference>
<dbReference type="InterPro" id="IPR016036">
    <property type="entry name" value="Malonyl_transacylase_ACP-bd"/>
</dbReference>
<proteinExistence type="predicted"/>
<gene>
    <name evidence="9" type="ORF">AERYTH_15910</name>
</gene>
<evidence type="ECO:0000256" key="1">
    <source>
        <dbReference type="ARBA" id="ARBA00004792"/>
    </source>
</evidence>
<dbReference type="SUPFAM" id="SSF52151">
    <property type="entry name" value="FabD/lysophospholipase-like"/>
    <property type="match status" value="2"/>
</dbReference>
<dbReference type="Pfam" id="PF22336">
    <property type="entry name" value="RhiE-like_linker"/>
    <property type="match status" value="1"/>
</dbReference>
<sequence>MNVGRDDDRGGQAAGSTVEARLRQYLKRTLGELESVTAELDEVTAQSREPVAVVGVACRLPGGIDTPEQLWQVLVSDGEAVSVAPADRGWPTGPGERRGGFLDDVAGFDASFFGISPREALAMDPQQRILLEVAWEAVERAGLDPRSLRGSATGVFAGVGASDYGPRPDEAPDELLGYVGIGNASSVVSGRVAYTLGLEGPALSVDTACSSGLTATHLAVQSLRRGECSLALAGGVTVMSSAGAFTEFESQGGLAADGRCKPFADDADGFGLAEGAGVLVLQRLGDAQRDGRRVLAVLRGTAANQDGASNGLTAPSGPAQRRVITEALDQAGLRGVDVDYVEAHGTGTRLGDPIEAHALMDTYGPGRTAPLAVGSVKSNVGHTQAAAGIVGVIKTVLALQHDWLPASLHAENPSSQIDWDDRLEVVTRGRAWERGARVRRAGVSAFGISGTNAHVVLEEGPVAVEPEVDAATTRPATPAPTTTAPVTAARRSVPLMLSARTPQALRAQARRLLDADVLAADAPVVPVAASLLHRRSRLEHRAVVVADDAGSARVALGRLADGQPSRDVLLGRGRDRRRPAFVFPGQGAQWVGMGADLLEHSTVFAEVMRECDRALAGHLDVSVLETLRSGSPLDRVDLVQPALFAVMVSLAEVWRDSGVQPSAVVGHSQGEIAAAHVAGALDLETAARVVALRSRVLRGIAGRGGMVSLATTPDDASRRIAPFGDALAVASVNSPRAVVVAGDPSALDDLLAQCEADGLRARRIPVDYASHTAHVESLRDDVLRELRGVGATTGRVPLHSSLTGAPIDTSTMDADYWFRNLRGQVRFAEAARSLLAEGTDALVEVSPHPVLTMALEQVVEDADADAAVLGTLRRGEGGAPDLVRALAEAHVAGLPVDWSRELPREAATVELPTYPFQHERFWLETPLAGARTGGPADDWRYTVQWERTEVADVPVAGRVLLVASDSAAHEVDAVQRAVEQRGGLVEVVRPDDVEASWGRSGVDGSPTLGVVALPHDGDERDPLAATEALGALVRSWSGAQDPAPLWVVTRRASDAGGSTVDPAQSAVAGLARVVGLEHPQGWGGHVDVDDLDDDAAGVVAAAVAAAGPEDVLAVRGTDVWAGRLTADPVPQEPRPWTPSGTVLVTGGLGAVGRHVARWLARSGAEHLVLLGRGGERGEAAAELRAELGALGVGVSVHACDVADHDALAAVVAAERAEGRTVAAVFHAAGTSTTTPVVALEPAELRRVAAAKVQGTLNLADLCDEASTLVLFSSNAGVWGSPGLGAYAAANAFLDGFARSRRGTGVTSVAWGLWAGETMAGVEGNTYLKGQGVRAMRPEHAIAGLETALTRGDTCVSVVDLDLDRFVDVFSAARRRPFLDRLAPAAPKAPQAADAPAADLLVGATTPEERRRRLEVVVHREVVGVLGLDEHAAVDRHVAFRDLGFDSMTAVELRNRLAEVTGLREGVTVVFDHPTVHRLAQHYLDRLREGSADEVAQTPGPLGVPSAPSTEEDPIVIVGMACRLAGGVRTPEDLWDLVARGGDAVTDIPTDRGWDPDLLAGIAETSEAETMRGAFLDGAADFDAAFFGISPREALAMDPQQRQVLETTWELFENSGIDPRSLRGTRTGIFLGAAYQGYGRDADVPQEAEGYLLTGGSSAVVSGRVAYVLGLEGPAITVDTACSSSLVALHLAVGALRSGECELAVAGGVSVMAGPEVFVEFSRQGALAADGRCKPFSSAADGFGFAEGAAFVAVQRLSVARREGRRVWGVVAGSAVNQDGASNGLAAPSGVAQQRVIREAWARAGVGAGDVGVVEAHGTGTRLGDPVEASAVLATYGRGRGGAGPVLLGSVKSNVGHAQAAAGVAGLIKVVMGLSRGVVGPSVVVGSRSELVDWSAGEVELAEGLRAWPVGPDGVRRAGVSAFGISGTNAHVVVEQAPAQETSDDEPVGAPVDEDGVGSAATSGSGAGVLAGGVVPLVLSARTPRALARQAARLRDALAGTDALTLPEVAWTLATGRAHLQRRAVLLPRDVVHARALLDDLAEGRTSSEVVVADARTAEPVMVFPGQGAQWVGMASGLLGVEVFASALAEVDVALGEVLGFSVREVLEGREGAPSLDRVEVVQPALFAVMVSLARWWESVGVRPAAVVGHSQGEIAAAVVAGVLSVADGARVVARRALALRALSGGGAMASVALPVERVRAWVEQVGGLEVAAVNAPAQVVVAGDVAAVEALVEQGRREGVRVRRLAVDYASHSVHVERVREALVGELGVVQGRAGRVPVFSSLRGARVEGPELDGAYWYENLRGTVRFDAAVRAAMDEGHEVFLEVSPHPVLAAAVQETAPDGLVLGSLHRERDEHLLHELARAHVHGVEVDWTALLDRTLPARLPTTAFEPVRYWLAPEPADRSVGDRYGIVWRTVAEPSVPDPGAATLLTLGEPPADLEKVLQGVGTRFVPLDLADPQDVAGAAGVLSFGGGAAEQLDRVQRFLACDVDVPLWCVTRGAVAAAEDDLVDPDAAMVWGLGRVVGLERPERWGGLLDLPAEVTADDTGALLAALLGDDLEDQVAVRQGRRLCRRLMAAPADRSRRRWWPGDGTALVTGGTGALGAHVARFLVAQGVRDLVLLSRRGPHADGAQELVEELRAAGADATVVACDVADRGQLTSVLDRLRSEGRRVEVVVHAAGAPDARRLEDVDRPEEVWRAKVEGARLLDELLPDVSSFVLFSSGAATWGSAGLGAYAAGNAFLDGLAQRRRSEGRAGTSVAWGAWAGGGMAGADLDGLRRRGIRPMRPERALEGLRRALEQDDVCVSVADVDWARFAVGFTAARPRPLVADLVPDDPELPTSRTAAPAAQAAPTTAEEAVHLVRAQMARVLGHARADDVPADQPIGELGFDSLSAVGLRNELQRATGVELPATVVFQHPTPRALAERVLELGRAAGSPTPSAAGGSLVEGYRRAAESSRVRPFLSLMADLAEFRERSADPDVLAENVVPVALGTSGDGPVLVCCAGTAAPSGPHEFARLAAALDGSWSVLGLPQPGYLAGEPLPASMEALAAAQAATVLRAVAARPVVLVGHSAGGLMSHALATALTQQGHRPDGVVLLDSYPPGRQDAVEGWIDVLTRRLLDLETVPLDDTRLTAMGAYDRMLGGWVPDDQQVATLLVRAVDPIAAWPDDDWRASWPFAHATADVPGDHFTMMQEHAGQVAARITDWWEAR</sequence>
<evidence type="ECO:0000313" key="9">
    <source>
        <dbReference type="EMBL" id="ALX06076.1"/>
    </source>
</evidence>
<keyword evidence="6 9" id="KW-0012">Acyltransferase</keyword>
<dbReference type="PROSITE" id="PS00012">
    <property type="entry name" value="PHOSPHOPANTETHEINE"/>
    <property type="match status" value="2"/>
</dbReference>
<evidence type="ECO:0000313" key="10">
    <source>
        <dbReference type="Proteomes" id="UP000067689"/>
    </source>
</evidence>
<dbReference type="InterPro" id="IPR006162">
    <property type="entry name" value="Ppantetheine_attach_site"/>
</dbReference>
<dbReference type="FunFam" id="3.40.366.10:FF:000002">
    <property type="entry name" value="Probable polyketide synthase 2"/>
    <property type="match status" value="2"/>
</dbReference>
<dbReference type="Gene3D" id="1.10.1200.10">
    <property type="entry name" value="ACP-like"/>
    <property type="match status" value="2"/>
</dbReference>
<dbReference type="PROSITE" id="PS50075">
    <property type="entry name" value="CARRIER"/>
    <property type="match status" value="2"/>
</dbReference>
<evidence type="ECO:0000256" key="3">
    <source>
        <dbReference type="ARBA" id="ARBA00022553"/>
    </source>
</evidence>
<dbReference type="PROSITE" id="PS00606">
    <property type="entry name" value="KS3_1"/>
    <property type="match status" value="1"/>
</dbReference>
<dbReference type="STRING" id="2041.AERYTH_15910"/>
<dbReference type="SUPFAM" id="SSF53474">
    <property type="entry name" value="alpha/beta-Hydrolases"/>
    <property type="match status" value="1"/>
</dbReference>
<dbReference type="Pfam" id="PF00698">
    <property type="entry name" value="Acyl_transf_1"/>
    <property type="match status" value="2"/>
</dbReference>
<dbReference type="PATRIC" id="fig|2041.4.peg.3324"/>
<dbReference type="GO" id="GO:0047879">
    <property type="term" value="F:erythronolide synthase activity"/>
    <property type="evidence" value="ECO:0007669"/>
    <property type="project" value="UniProtKB-EC"/>
</dbReference>
<dbReference type="InterPro" id="IPR018201">
    <property type="entry name" value="Ketoacyl_synth_AS"/>
</dbReference>
<dbReference type="Gene3D" id="3.40.50.720">
    <property type="entry name" value="NAD(P)-binding Rossmann-like Domain"/>
    <property type="match status" value="2"/>
</dbReference>
<dbReference type="Gene3D" id="6.10.40.10">
    <property type="match status" value="1"/>
</dbReference>
<accession>A0A0U4CTX1</accession>
<dbReference type="PANTHER" id="PTHR43775">
    <property type="entry name" value="FATTY ACID SYNTHASE"/>
    <property type="match status" value="1"/>
</dbReference>
<dbReference type="Pfam" id="PF00550">
    <property type="entry name" value="PP-binding"/>
    <property type="match status" value="2"/>
</dbReference>
<dbReference type="PANTHER" id="PTHR43775:SF51">
    <property type="entry name" value="INACTIVE PHENOLPHTHIOCEROL SYNTHESIS POLYKETIDE SYNTHASE TYPE I PKS1-RELATED"/>
    <property type="match status" value="1"/>
</dbReference>
<dbReference type="InterPro" id="IPR020802">
    <property type="entry name" value="TesA-like"/>
</dbReference>
<dbReference type="FunFam" id="3.40.47.10:FF:000019">
    <property type="entry name" value="Polyketide synthase type I"/>
    <property type="match status" value="2"/>
</dbReference>
<dbReference type="Pfam" id="PF08659">
    <property type="entry name" value="KR"/>
    <property type="match status" value="2"/>
</dbReference>